<dbReference type="EMBL" id="AP024355">
    <property type="protein sequence ID" value="BCR04725.1"/>
    <property type="molecule type" value="Genomic_DNA"/>
</dbReference>
<evidence type="ECO:0000256" key="4">
    <source>
        <dbReference type="SAM" id="Coils"/>
    </source>
</evidence>
<dbReference type="Pfam" id="PF01813">
    <property type="entry name" value="ATP-synt_D"/>
    <property type="match status" value="1"/>
</dbReference>
<evidence type="ECO:0000256" key="1">
    <source>
        <dbReference type="ARBA" id="ARBA00005850"/>
    </source>
</evidence>
<evidence type="ECO:0000256" key="3">
    <source>
        <dbReference type="ARBA" id="ARBA00023065"/>
    </source>
</evidence>
<dbReference type="Gene3D" id="1.10.287.3240">
    <property type="match status" value="1"/>
</dbReference>
<keyword evidence="4" id="KW-0175">Coiled coil</keyword>
<reference evidence="5 6" key="2">
    <citation type="journal article" date="2021" name="Int. J. Syst. Evol. Microbiol.">
        <title>Isolation and Polyphasic Characterization of Desulfuromonas versatilis sp. Nov., an Electrogenic Bacteria Capable of Versatile Metabolism Isolated from a Graphene Oxide-Reducing Enrichment Culture.</title>
        <authorList>
            <person name="Xie L."/>
            <person name="Yoshida N."/>
            <person name="Ishii S."/>
            <person name="Meng L."/>
        </authorList>
    </citation>
    <scope>NUCLEOTIDE SEQUENCE [LARGE SCALE GENOMIC DNA]</scope>
    <source>
        <strain evidence="5 6">NIT-T3</strain>
    </source>
</reference>
<name>A0ABM8HW24_9BACT</name>
<proteinExistence type="inferred from homology"/>
<sequence>MIHPTRTNLLMLKGKTASVAGSIAILKARRQALIREFLTAIAPFLDSRDAIRRDYRLGLTELHLSQGHEGREVIESLAAIGEREIGVDIQQKNVMGVRYRDLTVHGELVRTPEERSYDFAATTAHLEESYFLFERIVEAMLEVATFESKLKKLGEEIQKVTRRSRVLEERVLPKLNRQIRSIAQYIGEREREAYFRLKRFKDRREQ</sequence>
<organism evidence="5 6">
    <name type="scientific">Desulfuromonas versatilis</name>
    <dbReference type="NCBI Taxonomy" id="2802975"/>
    <lineage>
        <taxon>Bacteria</taxon>
        <taxon>Pseudomonadati</taxon>
        <taxon>Thermodesulfobacteriota</taxon>
        <taxon>Desulfuromonadia</taxon>
        <taxon>Desulfuromonadales</taxon>
        <taxon>Desulfuromonadaceae</taxon>
        <taxon>Desulfuromonas</taxon>
    </lineage>
</organism>
<feature type="coiled-coil region" evidence="4">
    <location>
        <begin position="136"/>
        <end position="170"/>
    </location>
</feature>
<evidence type="ECO:0000256" key="2">
    <source>
        <dbReference type="ARBA" id="ARBA00022448"/>
    </source>
</evidence>
<evidence type="ECO:0000313" key="6">
    <source>
        <dbReference type="Proteomes" id="UP001319827"/>
    </source>
</evidence>
<comment type="similarity">
    <text evidence="1">Belongs to the V-ATPase D subunit family.</text>
</comment>
<dbReference type="PANTHER" id="PTHR11671">
    <property type="entry name" value="V-TYPE ATP SYNTHASE SUBUNIT D"/>
    <property type="match status" value="1"/>
</dbReference>
<keyword evidence="2" id="KW-0813">Transport</keyword>
<gene>
    <name evidence="5" type="primary">atpD_2</name>
    <name evidence="5" type="ORF">DESUT3_17940</name>
</gene>
<dbReference type="RefSeq" id="WP_221252178.1">
    <property type="nucleotide sequence ID" value="NZ_AP024355.1"/>
</dbReference>
<dbReference type="NCBIfam" id="TIGR00309">
    <property type="entry name" value="V_ATPase_subD"/>
    <property type="match status" value="1"/>
</dbReference>
<dbReference type="InterPro" id="IPR002699">
    <property type="entry name" value="V_ATPase_D"/>
</dbReference>
<reference evidence="5 6" key="1">
    <citation type="journal article" date="2016" name="C (Basel)">
        <title>Selective Growth of and Electricity Production by Marine Exoelectrogenic Bacteria in Self-Aggregated Hydrogel of Microbially Reduced Graphene Oxide.</title>
        <authorList>
            <person name="Yoshida N."/>
            <person name="Goto Y."/>
            <person name="Miyata Y."/>
        </authorList>
    </citation>
    <scope>NUCLEOTIDE SEQUENCE [LARGE SCALE GENOMIC DNA]</scope>
    <source>
        <strain evidence="5 6">NIT-T3</strain>
    </source>
</reference>
<keyword evidence="6" id="KW-1185">Reference proteome</keyword>
<dbReference type="Proteomes" id="UP001319827">
    <property type="component" value="Chromosome"/>
</dbReference>
<keyword evidence="3" id="KW-0406">Ion transport</keyword>
<accession>A0ABM8HW24</accession>
<evidence type="ECO:0000313" key="5">
    <source>
        <dbReference type="EMBL" id="BCR04725.1"/>
    </source>
</evidence>
<protein>
    <submittedName>
        <fullName evidence="5">V-type ATP synthase subunit D</fullName>
    </submittedName>
</protein>